<organism evidence="1 2">
    <name type="scientific">Acidobacterium capsulatum (strain ATCC 51196 / DSM 11244 / BCRC 80197 / JCM 7670 / NBRC 15755 / NCIMB 13165 / 161)</name>
    <dbReference type="NCBI Taxonomy" id="240015"/>
    <lineage>
        <taxon>Bacteria</taxon>
        <taxon>Pseudomonadati</taxon>
        <taxon>Acidobacteriota</taxon>
        <taxon>Terriglobia</taxon>
        <taxon>Terriglobales</taxon>
        <taxon>Acidobacteriaceae</taxon>
        <taxon>Acidobacterium</taxon>
    </lineage>
</organism>
<proteinExistence type="predicted"/>
<accession>C1F5E5</accession>
<dbReference type="STRING" id="240015.ACP_1318"/>
<name>C1F5E5_ACIC5</name>
<evidence type="ECO:0000313" key="1">
    <source>
        <dbReference type="EMBL" id="ACO32111.1"/>
    </source>
</evidence>
<gene>
    <name evidence="1" type="ordered locus">ACP_1318</name>
</gene>
<reference evidence="1 2" key="1">
    <citation type="journal article" date="2009" name="Appl. Environ. Microbiol.">
        <title>Three genomes from the phylum Acidobacteria provide insight into the lifestyles of these microorganisms in soils.</title>
        <authorList>
            <person name="Ward N.L."/>
            <person name="Challacombe J.F."/>
            <person name="Janssen P.H."/>
            <person name="Henrissat B."/>
            <person name="Coutinho P.M."/>
            <person name="Wu M."/>
            <person name="Xie G."/>
            <person name="Haft D.H."/>
            <person name="Sait M."/>
            <person name="Badger J."/>
            <person name="Barabote R.D."/>
            <person name="Bradley B."/>
            <person name="Brettin T.S."/>
            <person name="Brinkac L.M."/>
            <person name="Bruce D."/>
            <person name="Creasy T."/>
            <person name="Daugherty S.C."/>
            <person name="Davidsen T.M."/>
            <person name="DeBoy R.T."/>
            <person name="Detter J.C."/>
            <person name="Dodson R.J."/>
            <person name="Durkin A.S."/>
            <person name="Ganapathy A."/>
            <person name="Gwinn-Giglio M."/>
            <person name="Han C.S."/>
            <person name="Khouri H."/>
            <person name="Kiss H."/>
            <person name="Kothari S.P."/>
            <person name="Madupu R."/>
            <person name="Nelson K.E."/>
            <person name="Nelson W.C."/>
            <person name="Paulsen I."/>
            <person name="Penn K."/>
            <person name="Ren Q."/>
            <person name="Rosovitz M.J."/>
            <person name="Selengut J.D."/>
            <person name="Shrivastava S."/>
            <person name="Sullivan S.A."/>
            <person name="Tapia R."/>
            <person name="Thompson L.S."/>
            <person name="Watkins K.L."/>
            <person name="Yang Q."/>
            <person name="Yu C."/>
            <person name="Zafar N."/>
            <person name="Zhou L."/>
            <person name="Kuske C.R."/>
        </authorList>
    </citation>
    <scope>NUCLEOTIDE SEQUENCE [LARGE SCALE GENOMIC DNA]</scope>
    <source>
        <strain evidence="2">ATCC 51196 / DSM 11244 / BCRC 80197 / JCM 7670 / NBRC 15755 / NCIMB 13165 / 161</strain>
    </source>
</reference>
<dbReference type="HOGENOM" id="CLU_846294_0_0_0"/>
<dbReference type="EMBL" id="CP001472">
    <property type="protein sequence ID" value="ACO32111.1"/>
    <property type="molecule type" value="Genomic_DNA"/>
</dbReference>
<sequence length="328" mass="35287">MIGSISNISSRRLSLARRYQRVHRSKRRTTLGAMPVPDLFCRYVAAGFLLAFSLLALGTQAKGQALTMDGGSGVFFQPWANVVPAKPGHFNGPTLSYHAVTAGPVAGDYFNVSVEEGFGNWLEFGYTRNNHSDGGDPSLSPLFNYAGMNIFNAKAKVIPQGGFHHRWLPAFALGGVLRTNVPYVSQSFAHKNATNGDIYGTATELLVIDKKLPVLMNAGVRGTNGEVYGYGGNADQWQALAFGALAFPVPVKHVLIAPTVEVDQEPHHLAYVPYVSIPTTLIYAVRISGYPSQRWAIDIGTGHVAGNAGPGVNLKANNALAIALDYRF</sequence>
<dbReference type="Proteomes" id="UP000002207">
    <property type="component" value="Chromosome"/>
</dbReference>
<dbReference type="AlphaFoldDB" id="C1F5E5"/>
<protein>
    <submittedName>
        <fullName evidence="1">Uncharacterized protein</fullName>
    </submittedName>
</protein>
<keyword evidence="2" id="KW-1185">Reference proteome</keyword>
<dbReference type="KEGG" id="aca:ACP_1318"/>
<evidence type="ECO:0000313" key="2">
    <source>
        <dbReference type="Proteomes" id="UP000002207"/>
    </source>
</evidence>
<dbReference type="eggNOG" id="ENOG5033XW3">
    <property type="taxonomic scope" value="Bacteria"/>
</dbReference>
<dbReference type="InParanoid" id="C1F5E5"/>